<evidence type="ECO:0000256" key="4">
    <source>
        <dbReference type="ARBA" id="ARBA00022989"/>
    </source>
</evidence>
<evidence type="ECO:0000256" key="2">
    <source>
        <dbReference type="ARBA" id="ARBA00006840"/>
    </source>
</evidence>
<dbReference type="OrthoDB" id="10033535at2759"/>
<keyword evidence="3 6" id="KW-0812">Transmembrane</keyword>
<evidence type="ECO:0000313" key="7">
    <source>
        <dbReference type="EMBL" id="CBY19481.1"/>
    </source>
</evidence>
<evidence type="ECO:0000256" key="3">
    <source>
        <dbReference type="ARBA" id="ARBA00022692"/>
    </source>
</evidence>
<dbReference type="PANTHER" id="PTHR19282:SF456">
    <property type="entry name" value="CD63 MOLECULE"/>
    <property type="match status" value="1"/>
</dbReference>
<dbReference type="PANTHER" id="PTHR19282">
    <property type="entry name" value="TETRASPANIN"/>
    <property type="match status" value="1"/>
</dbReference>
<comment type="similarity">
    <text evidence="2 6">Belongs to the tetraspanin (TM4SF) family.</text>
</comment>
<sequence length="269" mass="28956">MADSTSASCIKWILNIMNLIFFILGLAMLGVGGYIYHQVANFSDVANEAFTGIAIFILCLGAFIFLLSFFGYFGTLKENVCMTTTYSVILFVLFLLEISAAIYGFVEKDEVTSSIKNFAFDAMDIWNETEIQTSWNTIQKSFDCCGVDHYRDWSNATGHGETFLNFASANGWDPNGTVLNTEFPVPDSCCVSGADNCGLSYNVANATDALRPVGSDQGCADGVANWLTDHIGAIAGLAAGIAVLELIGVGFACYLVKSEGGFDNMSYSA</sequence>
<feature type="transmembrane region" description="Helical" evidence="6">
    <location>
        <begin position="231"/>
        <end position="256"/>
    </location>
</feature>
<feature type="transmembrane region" description="Helical" evidence="6">
    <location>
        <begin position="49"/>
        <end position="73"/>
    </location>
</feature>
<dbReference type="GO" id="GO:0005886">
    <property type="term" value="C:plasma membrane"/>
    <property type="evidence" value="ECO:0007669"/>
    <property type="project" value="TreeGrafter"/>
</dbReference>
<dbReference type="Gene3D" id="1.10.1450.10">
    <property type="entry name" value="Tetraspanin"/>
    <property type="match status" value="1"/>
</dbReference>
<evidence type="ECO:0000256" key="1">
    <source>
        <dbReference type="ARBA" id="ARBA00004141"/>
    </source>
</evidence>
<reference evidence="7" key="1">
    <citation type="journal article" date="2010" name="Science">
        <title>Plasticity of animal genome architecture unmasked by rapid evolution of a pelagic tunicate.</title>
        <authorList>
            <person name="Denoeud F."/>
            <person name="Henriet S."/>
            <person name="Mungpakdee S."/>
            <person name="Aury J.M."/>
            <person name="Da Silva C."/>
            <person name="Brinkmann H."/>
            <person name="Mikhaleva J."/>
            <person name="Olsen L.C."/>
            <person name="Jubin C."/>
            <person name="Canestro C."/>
            <person name="Bouquet J.M."/>
            <person name="Danks G."/>
            <person name="Poulain J."/>
            <person name="Campsteijn C."/>
            <person name="Adamski M."/>
            <person name="Cross I."/>
            <person name="Yadetie F."/>
            <person name="Muffato M."/>
            <person name="Louis A."/>
            <person name="Butcher S."/>
            <person name="Tsagkogeorga G."/>
            <person name="Konrad A."/>
            <person name="Singh S."/>
            <person name="Jensen M.F."/>
            <person name="Cong E.H."/>
            <person name="Eikeseth-Otteraa H."/>
            <person name="Noel B."/>
            <person name="Anthouard V."/>
            <person name="Porcel B.M."/>
            <person name="Kachouri-Lafond R."/>
            <person name="Nishino A."/>
            <person name="Ugolini M."/>
            <person name="Chourrout P."/>
            <person name="Nishida H."/>
            <person name="Aasland R."/>
            <person name="Huzurbazar S."/>
            <person name="Westhof E."/>
            <person name="Delsuc F."/>
            <person name="Lehrach H."/>
            <person name="Reinhardt R."/>
            <person name="Weissenbach J."/>
            <person name="Roy S.W."/>
            <person name="Artiguenave F."/>
            <person name="Postlethwait J.H."/>
            <person name="Manak J.R."/>
            <person name="Thompson E.M."/>
            <person name="Jaillon O."/>
            <person name="Du Pasquier L."/>
            <person name="Boudinot P."/>
            <person name="Liberles D.A."/>
            <person name="Volff J.N."/>
            <person name="Philippe H."/>
            <person name="Lenhard B."/>
            <person name="Roest Crollius H."/>
            <person name="Wincker P."/>
            <person name="Chourrout D."/>
        </authorList>
    </citation>
    <scope>NUCLEOTIDE SEQUENCE [LARGE SCALE GENOMIC DNA]</scope>
</reference>
<dbReference type="EMBL" id="FN653042">
    <property type="protein sequence ID" value="CBY19481.1"/>
    <property type="molecule type" value="Genomic_DNA"/>
</dbReference>
<gene>
    <name evidence="7" type="ORF">GSOID_T00008625001</name>
</gene>
<keyword evidence="4 6" id="KW-1133">Transmembrane helix</keyword>
<feature type="transmembrane region" description="Helical" evidence="6">
    <location>
        <begin position="12"/>
        <end position="37"/>
    </location>
</feature>
<accession>E4XEU3</accession>
<evidence type="ECO:0000256" key="6">
    <source>
        <dbReference type="RuleBase" id="RU361218"/>
    </source>
</evidence>
<dbReference type="PIRSF" id="PIRSF002419">
    <property type="entry name" value="Tetraspanin"/>
    <property type="match status" value="1"/>
</dbReference>
<name>E4XEU3_OIKDI</name>
<dbReference type="Proteomes" id="UP000001307">
    <property type="component" value="Unassembled WGS sequence"/>
</dbReference>
<dbReference type="AlphaFoldDB" id="E4XEU3"/>
<keyword evidence="5 6" id="KW-0472">Membrane</keyword>
<evidence type="ECO:0000313" key="8">
    <source>
        <dbReference type="Proteomes" id="UP000001307"/>
    </source>
</evidence>
<organism evidence="7">
    <name type="scientific">Oikopleura dioica</name>
    <name type="common">Tunicate</name>
    <dbReference type="NCBI Taxonomy" id="34765"/>
    <lineage>
        <taxon>Eukaryota</taxon>
        <taxon>Metazoa</taxon>
        <taxon>Chordata</taxon>
        <taxon>Tunicata</taxon>
        <taxon>Appendicularia</taxon>
        <taxon>Copelata</taxon>
        <taxon>Oikopleuridae</taxon>
        <taxon>Oikopleura</taxon>
    </lineage>
</organism>
<dbReference type="SUPFAM" id="SSF48652">
    <property type="entry name" value="Tetraspanin"/>
    <property type="match status" value="1"/>
</dbReference>
<dbReference type="InterPro" id="IPR000301">
    <property type="entry name" value="Tetraspanin_animals"/>
</dbReference>
<evidence type="ECO:0000256" key="5">
    <source>
        <dbReference type="ARBA" id="ARBA00023136"/>
    </source>
</evidence>
<dbReference type="InParanoid" id="E4XEU3"/>
<dbReference type="Pfam" id="PF00335">
    <property type="entry name" value="Tetraspanin"/>
    <property type="match status" value="1"/>
</dbReference>
<comment type="subcellular location">
    <subcellularLocation>
        <location evidence="1 6">Membrane</location>
        <topology evidence="1 6">Multi-pass membrane protein</topology>
    </subcellularLocation>
</comment>
<dbReference type="InterPro" id="IPR008952">
    <property type="entry name" value="Tetraspanin_EC2_sf"/>
</dbReference>
<dbReference type="InterPro" id="IPR018499">
    <property type="entry name" value="Tetraspanin/Peripherin"/>
</dbReference>
<feature type="transmembrane region" description="Helical" evidence="6">
    <location>
        <begin position="85"/>
        <end position="106"/>
    </location>
</feature>
<dbReference type="PRINTS" id="PR00259">
    <property type="entry name" value="TMFOUR"/>
</dbReference>
<proteinExistence type="inferred from homology"/>
<keyword evidence="8" id="KW-1185">Reference proteome</keyword>
<protein>
    <recommendedName>
        <fullName evidence="6">Tetraspanin</fullName>
    </recommendedName>
</protein>